<sequence length="404" mass="42390">MRVVIAAAGSRGDAVPFGVLAARLVARGHDVTVVTHASLAHVMPDGPRVVTVASDPGALLAGPAGTALRRGDLRALNRTRNVFAEFLQSFGPATREAIAGADVLVASSFAIAAVDEAMRADVPVVRAHLWPEFDTLDGPMPLLPYAWTLPTGARRRARGALRRIEPYFAGVDGGWADGRLDLRAAHPTGLTTATLGSLHAYSPLLAEPVDDSRTVVTGWWREAPHEGLSERTQALLATGEAWIAVGFGSMHQNSPGRVVDVVTEACRRLGVRALVQLDGAPREADGVVVGIDDEPHHALFAQVRAVVHHGGSGTTGTALAAGAPSVVVPHFADQYHWAHLLHTLDLAPAPLPRRLLTAGLLTRRLRAAMSAGIRERAVDLGRQVATEDGAGVAVAAIEQFVGGA</sequence>
<dbReference type="GO" id="GO:0008194">
    <property type="term" value="F:UDP-glycosyltransferase activity"/>
    <property type="evidence" value="ECO:0007669"/>
    <property type="project" value="InterPro"/>
</dbReference>
<dbReference type="EMBL" id="QWLM01000003">
    <property type="protein sequence ID" value="RHW47037.1"/>
    <property type="molecule type" value="Genomic_DNA"/>
</dbReference>
<dbReference type="Pfam" id="PF06722">
    <property type="entry name" value="EryCIII-like_C"/>
    <property type="match status" value="1"/>
</dbReference>
<proteinExistence type="predicted"/>
<keyword evidence="2" id="KW-0808">Transferase</keyword>
<feature type="domain" description="Erythromycin biosynthesis protein CIII-like C-terminal" evidence="1">
    <location>
        <begin position="292"/>
        <end position="338"/>
    </location>
</feature>
<gene>
    <name evidence="2" type="ORF">D1832_03255</name>
</gene>
<dbReference type="CDD" id="cd03784">
    <property type="entry name" value="GT1_Gtf-like"/>
    <property type="match status" value="1"/>
</dbReference>
<accession>A0A417Z8R4</accession>
<dbReference type="PANTHER" id="PTHR48050:SF13">
    <property type="entry name" value="STEROL 3-BETA-GLUCOSYLTRANSFERASE UGT80A2"/>
    <property type="match status" value="1"/>
</dbReference>
<reference evidence="2 3" key="1">
    <citation type="submission" date="2018-08" db="EMBL/GenBank/DDBJ databases">
        <title>Whole genome sequence analysis of Dermacoccus abyssi bacteria isolated from Deep Mariana trench Micromonospora spp reveals genes involved in the environmental adaptation and production of secondary metabolites.</title>
        <authorList>
            <person name="Abdel-Mageed W.M."/>
            <person name="Lehri B."/>
            <person name="Nouioui I."/>
            <person name="Goodfellow I."/>
            <person name="Jaspars M."/>
            <person name="Karlyshev A."/>
        </authorList>
    </citation>
    <scope>NUCLEOTIDE SEQUENCE [LARGE SCALE GENOMIC DNA]</scope>
    <source>
        <strain evidence="2 3">MT1.1</strain>
    </source>
</reference>
<evidence type="ECO:0000313" key="3">
    <source>
        <dbReference type="Proteomes" id="UP000285376"/>
    </source>
</evidence>
<dbReference type="RefSeq" id="WP_118912613.1">
    <property type="nucleotide sequence ID" value="NZ_CBCRVH010000006.1"/>
</dbReference>
<dbReference type="Proteomes" id="UP000285376">
    <property type="component" value="Unassembled WGS sequence"/>
</dbReference>
<name>A0A417Z8R4_9MICO</name>
<dbReference type="InterPro" id="IPR010610">
    <property type="entry name" value="EryCIII-like_C"/>
</dbReference>
<dbReference type="SUPFAM" id="SSF53756">
    <property type="entry name" value="UDP-Glycosyltransferase/glycogen phosphorylase"/>
    <property type="match status" value="1"/>
</dbReference>
<organism evidence="2 3">
    <name type="scientific">Dermacoccus abyssi</name>
    <dbReference type="NCBI Taxonomy" id="322596"/>
    <lineage>
        <taxon>Bacteria</taxon>
        <taxon>Bacillati</taxon>
        <taxon>Actinomycetota</taxon>
        <taxon>Actinomycetes</taxon>
        <taxon>Micrococcales</taxon>
        <taxon>Dermacoccaceae</taxon>
        <taxon>Dermacoccus</taxon>
    </lineage>
</organism>
<dbReference type="InterPro" id="IPR002213">
    <property type="entry name" value="UDP_glucos_trans"/>
</dbReference>
<protein>
    <submittedName>
        <fullName evidence="2">Glycosyltransferase</fullName>
    </submittedName>
</protein>
<evidence type="ECO:0000313" key="2">
    <source>
        <dbReference type="EMBL" id="RHW47037.1"/>
    </source>
</evidence>
<evidence type="ECO:0000259" key="1">
    <source>
        <dbReference type="Pfam" id="PF06722"/>
    </source>
</evidence>
<dbReference type="GO" id="GO:0017000">
    <property type="term" value="P:antibiotic biosynthetic process"/>
    <property type="evidence" value="ECO:0007669"/>
    <property type="project" value="UniProtKB-ARBA"/>
</dbReference>
<dbReference type="AlphaFoldDB" id="A0A417Z8R4"/>
<comment type="caution">
    <text evidence="2">The sequence shown here is derived from an EMBL/GenBank/DDBJ whole genome shotgun (WGS) entry which is preliminary data.</text>
</comment>
<dbReference type="GO" id="GO:0016758">
    <property type="term" value="F:hexosyltransferase activity"/>
    <property type="evidence" value="ECO:0007669"/>
    <property type="project" value="UniProtKB-ARBA"/>
</dbReference>
<dbReference type="FunFam" id="3.40.50.2000:FF:000009">
    <property type="entry name" value="Sterol 3-beta-glucosyltransferase UGT80A2"/>
    <property type="match status" value="1"/>
</dbReference>
<dbReference type="Gene3D" id="3.40.50.2000">
    <property type="entry name" value="Glycogen Phosphorylase B"/>
    <property type="match status" value="2"/>
</dbReference>
<dbReference type="InterPro" id="IPR050426">
    <property type="entry name" value="Glycosyltransferase_28"/>
</dbReference>
<dbReference type="PANTHER" id="PTHR48050">
    <property type="entry name" value="STEROL 3-BETA-GLUCOSYLTRANSFERASE"/>
    <property type="match status" value="1"/>
</dbReference>